<dbReference type="AlphaFoldDB" id="A0A9X5BCY5"/>
<dbReference type="SUPFAM" id="SSF55120">
    <property type="entry name" value="Pseudouridine synthase"/>
    <property type="match status" value="1"/>
</dbReference>
<dbReference type="FunFam" id="3.30.70.1560:FF:000002">
    <property type="entry name" value="Pseudouridine synthase"/>
    <property type="match status" value="1"/>
</dbReference>
<comment type="caution">
    <text evidence="6">The sequence shown here is derived from an EMBL/GenBank/DDBJ whole genome shotgun (WGS) entry which is preliminary data.</text>
</comment>
<sequence length="242" mass="27657">MEKERLNKYLAACGLCSRREADRLIEEGRVSVNGKRAEAGMQVSDKDQIMVNGKPVHGKDEKVVLAYYKPVGVTCTEKDRFADKKITDMVKFPVRVTYAGRLDKDSEGLMILTNDGALIDAMMRGSGGHEKEYVVRVNKEISQEFIKSMSEGVFLSELSVTTKPCKVTKIGKFAFKIILTQGLNRQIKRMVRELGYHVYAIKRVRIENITLENLKSGQFRKLKEEELHMLYKLCFPRNLEKT</sequence>
<dbReference type="PROSITE" id="PS01149">
    <property type="entry name" value="PSI_RSU"/>
    <property type="match status" value="1"/>
</dbReference>
<dbReference type="Pfam" id="PF00849">
    <property type="entry name" value="PseudoU_synth_2"/>
    <property type="match status" value="1"/>
</dbReference>
<comment type="similarity">
    <text evidence="1 4">Belongs to the pseudouridine synthase RsuA family.</text>
</comment>
<dbReference type="FunFam" id="3.10.290.10:FF:000003">
    <property type="entry name" value="Pseudouridine synthase"/>
    <property type="match status" value="1"/>
</dbReference>
<keyword evidence="2 4" id="KW-0413">Isomerase</keyword>
<dbReference type="Gene3D" id="3.30.70.1560">
    <property type="entry name" value="Alpha-L RNA-binding motif"/>
    <property type="match status" value="1"/>
</dbReference>
<name>A0A9X5BCY5_9FIRM</name>
<dbReference type="GO" id="GO:0003723">
    <property type="term" value="F:RNA binding"/>
    <property type="evidence" value="ECO:0007669"/>
    <property type="project" value="UniProtKB-KW"/>
</dbReference>
<dbReference type="InterPro" id="IPR020094">
    <property type="entry name" value="TruA/RsuA/RluB/E/F_N"/>
</dbReference>
<dbReference type="InterPro" id="IPR002942">
    <property type="entry name" value="S4_RNA-bd"/>
</dbReference>
<dbReference type="InterPro" id="IPR006145">
    <property type="entry name" value="PsdUridine_synth_RsuA/RluA"/>
</dbReference>
<dbReference type="InterPro" id="IPR050343">
    <property type="entry name" value="RsuA_PseudoU_synthase"/>
</dbReference>
<dbReference type="InterPro" id="IPR020103">
    <property type="entry name" value="PsdUridine_synth_cat_dom_sf"/>
</dbReference>
<dbReference type="RefSeq" id="WP_160558610.1">
    <property type="nucleotide sequence ID" value="NZ_QZDT01000002.1"/>
</dbReference>
<evidence type="ECO:0000259" key="5">
    <source>
        <dbReference type="SMART" id="SM00363"/>
    </source>
</evidence>
<organism evidence="6 7">
    <name type="scientific">Parablautia muri</name>
    <dbReference type="NCBI Taxonomy" id="2320879"/>
    <lineage>
        <taxon>Bacteria</taxon>
        <taxon>Bacillati</taxon>
        <taxon>Bacillota</taxon>
        <taxon>Clostridia</taxon>
        <taxon>Lachnospirales</taxon>
        <taxon>Lachnospiraceae</taxon>
        <taxon>Parablautia</taxon>
    </lineage>
</organism>
<dbReference type="CDD" id="cd00165">
    <property type="entry name" value="S4"/>
    <property type="match status" value="1"/>
</dbReference>
<evidence type="ECO:0000256" key="4">
    <source>
        <dbReference type="RuleBase" id="RU003887"/>
    </source>
</evidence>
<dbReference type="PANTHER" id="PTHR47683:SF2">
    <property type="entry name" value="RNA-BINDING S4 DOMAIN-CONTAINING PROTEIN"/>
    <property type="match status" value="1"/>
</dbReference>
<dbReference type="InterPro" id="IPR036986">
    <property type="entry name" value="S4_RNA-bd_sf"/>
</dbReference>
<proteinExistence type="inferred from homology"/>
<evidence type="ECO:0000256" key="3">
    <source>
        <dbReference type="PROSITE-ProRule" id="PRU00182"/>
    </source>
</evidence>
<dbReference type="GO" id="GO:0120159">
    <property type="term" value="F:rRNA pseudouridine synthase activity"/>
    <property type="evidence" value="ECO:0007669"/>
    <property type="project" value="UniProtKB-ARBA"/>
</dbReference>
<dbReference type="Gene3D" id="3.10.290.10">
    <property type="entry name" value="RNA-binding S4 domain"/>
    <property type="match status" value="1"/>
</dbReference>
<evidence type="ECO:0000313" key="7">
    <source>
        <dbReference type="Proteomes" id="UP001154420"/>
    </source>
</evidence>
<dbReference type="NCBIfam" id="TIGR00093">
    <property type="entry name" value="pseudouridine synthase"/>
    <property type="match status" value="1"/>
</dbReference>
<dbReference type="InterPro" id="IPR018496">
    <property type="entry name" value="PsdUridine_synth_RsuA/RluB_CS"/>
</dbReference>
<accession>A0A9X5BCY5</accession>
<dbReference type="GO" id="GO:0000455">
    <property type="term" value="P:enzyme-directed rRNA pseudouridine synthesis"/>
    <property type="evidence" value="ECO:0007669"/>
    <property type="project" value="UniProtKB-ARBA"/>
</dbReference>
<keyword evidence="7" id="KW-1185">Reference proteome</keyword>
<dbReference type="EMBL" id="QZDT01000002">
    <property type="protein sequence ID" value="NBJ91530.1"/>
    <property type="molecule type" value="Genomic_DNA"/>
</dbReference>
<dbReference type="InterPro" id="IPR042092">
    <property type="entry name" value="PsdUridine_s_RsuA/RluB/E/F_cat"/>
</dbReference>
<protein>
    <recommendedName>
        <fullName evidence="4">Pseudouridine synthase</fullName>
        <ecNumber evidence="4">5.4.99.-</ecNumber>
    </recommendedName>
</protein>
<dbReference type="EC" id="5.4.99.-" evidence="4"/>
<evidence type="ECO:0000256" key="2">
    <source>
        <dbReference type="ARBA" id="ARBA00023235"/>
    </source>
</evidence>
<feature type="domain" description="RNA-binding S4" evidence="5">
    <location>
        <begin position="4"/>
        <end position="69"/>
    </location>
</feature>
<dbReference type="SUPFAM" id="SSF55174">
    <property type="entry name" value="Alpha-L RNA-binding motif"/>
    <property type="match status" value="1"/>
</dbReference>
<gene>
    <name evidence="6" type="ORF">D5281_02730</name>
</gene>
<keyword evidence="3" id="KW-0694">RNA-binding</keyword>
<dbReference type="PANTHER" id="PTHR47683">
    <property type="entry name" value="PSEUDOURIDINE SYNTHASE FAMILY PROTEIN-RELATED"/>
    <property type="match status" value="1"/>
</dbReference>
<dbReference type="InterPro" id="IPR000748">
    <property type="entry name" value="PsdUridine_synth_RsuA/RluB/E/F"/>
</dbReference>
<dbReference type="OrthoDB" id="9807213at2"/>
<evidence type="ECO:0000256" key="1">
    <source>
        <dbReference type="ARBA" id="ARBA00008348"/>
    </source>
</evidence>
<dbReference type="Proteomes" id="UP001154420">
    <property type="component" value="Unassembled WGS sequence"/>
</dbReference>
<dbReference type="SMART" id="SM00363">
    <property type="entry name" value="S4"/>
    <property type="match status" value="1"/>
</dbReference>
<reference evidence="6" key="1">
    <citation type="submission" date="2018-09" db="EMBL/GenBank/DDBJ databases">
        <title>Murine metabolic-syndrome-specific gut microbial biobank.</title>
        <authorList>
            <person name="Liu C."/>
        </authorList>
    </citation>
    <scope>NUCLEOTIDE SEQUENCE</scope>
    <source>
        <strain evidence="6">D42-62</strain>
    </source>
</reference>
<evidence type="ECO:0000313" key="6">
    <source>
        <dbReference type="EMBL" id="NBJ91530.1"/>
    </source>
</evidence>
<dbReference type="Pfam" id="PF01479">
    <property type="entry name" value="S4"/>
    <property type="match status" value="1"/>
</dbReference>
<dbReference type="PROSITE" id="PS50889">
    <property type="entry name" value="S4"/>
    <property type="match status" value="1"/>
</dbReference>
<dbReference type="Gene3D" id="3.30.70.580">
    <property type="entry name" value="Pseudouridine synthase I, catalytic domain, N-terminal subdomain"/>
    <property type="match status" value="1"/>
</dbReference>